<dbReference type="HOGENOM" id="CLU_036503_0_0_1"/>
<dbReference type="PANTHER" id="PTHR12265">
    <property type="entry name" value="TRANSMEMBRANE PROTEIN 53"/>
    <property type="match status" value="1"/>
</dbReference>
<gene>
    <name evidence="1" type="ORF">NCU09695</name>
</gene>
<dbReference type="RefSeq" id="XP_960642.3">
    <property type="nucleotide sequence ID" value="XM_955549.3"/>
</dbReference>
<proteinExistence type="predicted"/>
<sequence>MSEQVLVDAVVVTHNEKPSPLGPGFKRLTEQIYYLSEEAPLSPSPSTSTNTNTDPTTILLYGWGDARPKHLAKYVDGYRALFPAAKLVVVLCPILRCLYQTLEARSKAMTPVISACFGSSLDNRESAAADPKSSTQNNNNNNRILVQVMSNTGGMYFAATLNAYRQRYGHALPHHMLVLDSTPGSTSFLQNAGPWSRAMALGASGYLPGCVPFIVTQAMACMFLAALHGFGWLIGASSAAAYSVAAVNNEELCVRGARRLYVYSKEDDIIYWEDIESHAAQARQRGYQVDMDMFEGTPHVGHMRMHSEQYWGAVAKTWREAVGGL</sequence>
<dbReference type="Proteomes" id="UP000001805">
    <property type="component" value="Chromosome 2, Linkage Group V"/>
</dbReference>
<dbReference type="VEuPathDB" id="FungiDB:NCU09695"/>
<evidence type="ECO:0000313" key="1">
    <source>
        <dbReference type="EMBL" id="EAA31406.3"/>
    </source>
</evidence>
<dbReference type="InterPro" id="IPR008547">
    <property type="entry name" value="DUF829_TMEM53"/>
</dbReference>
<dbReference type="AlphaFoldDB" id="Q1K6J7"/>
<accession>Q1K6J7</accession>
<dbReference type="GeneID" id="3876790"/>
<dbReference type="PANTHER" id="PTHR12265:SF14">
    <property type="entry name" value="INDOLE-DITERPENE BIOSYNTHESIS PROTEIN PAXU"/>
    <property type="match status" value="1"/>
</dbReference>
<evidence type="ECO:0000313" key="2">
    <source>
        <dbReference type="Proteomes" id="UP000001805"/>
    </source>
</evidence>
<protein>
    <submittedName>
        <fullName evidence="1">PaxU protein</fullName>
    </submittedName>
</protein>
<dbReference type="OrthoDB" id="77878at2759"/>
<organism evidence="1 2">
    <name type="scientific">Neurospora crassa (strain ATCC 24698 / 74-OR23-1A / CBS 708.71 / DSM 1257 / FGSC 987)</name>
    <dbReference type="NCBI Taxonomy" id="367110"/>
    <lineage>
        <taxon>Eukaryota</taxon>
        <taxon>Fungi</taxon>
        <taxon>Dikarya</taxon>
        <taxon>Ascomycota</taxon>
        <taxon>Pezizomycotina</taxon>
        <taxon>Sordariomycetes</taxon>
        <taxon>Sordariomycetidae</taxon>
        <taxon>Sordariales</taxon>
        <taxon>Sordariaceae</taxon>
        <taxon>Neurospora</taxon>
    </lineage>
</organism>
<dbReference type="PaxDb" id="5141-EFNCRP00000009390"/>
<dbReference type="Pfam" id="PF05705">
    <property type="entry name" value="DUF829"/>
    <property type="match status" value="1"/>
</dbReference>
<dbReference type="ESTHER" id="neucr-q872l1">
    <property type="family name" value="Duf_829"/>
</dbReference>
<dbReference type="KEGG" id="ncr:NCU09695"/>
<reference evidence="1 2" key="1">
    <citation type="journal article" date="2003" name="Nature">
        <title>The genome sequence of the filamentous fungus Neurospora crassa.</title>
        <authorList>
            <person name="Galagan J.E."/>
            <person name="Calvo S.E."/>
            <person name="Borkovich K.A."/>
            <person name="Selker E.U."/>
            <person name="Read N.D."/>
            <person name="Jaffe D."/>
            <person name="FitzHugh W."/>
            <person name="Ma L.J."/>
            <person name="Smirnov S."/>
            <person name="Purcell S."/>
            <person name="Rehman B."/>
            <person name="Elkins T."/>
            <person name="Engels R."/>
            <person name="Wang S."/>
            <person name="Nielsen C.B."/>
            <person name="Butler J."/>
            <person name="Endrizzi M."/>
            <person name="Qui D."/>
            <person name="Ianakiev P."/>
            <person name="Bell-Pedersen D."/>
            <person name="Nelson M.A."/>
            <person name="Werner-Washburne M."/>
            <person name="Selitrennikoff C.P."/>
            <person name="Kinsey J.A."/>
            <person name="Braun E.L."/>
            <person name="Zelter A."/>
            <person name="Schulte U."/>
            <person name="Kothe G.O."/>
            <person name="Jedd G."/>
            <person name="Mewes W."/>
            <person name="Staben C."/>
            <person name="Marcotte E."/>
            <person name="Greenberg D."/>
            <person name="Roy A."/>
            <person name="Foley K."/>
            <person name="Naylor J."/>
            <person name="Stange-Thomann N."/>
            <person name="Barrett R."/>
            <person name="Gnerre S."/>
            <person name="Kamal M."/>
            <person name="Kamvysselis M."/>
            <person name="Mauceli E."/>
            <person name="Bielke C."/>
            <person name="Rudd S."/>
            <person name="Frishman D."/>
            <person name="Krystofova S."/>
            <person name="Rasmussen C."/>
            <person name="Metzenberg R.L."/>
            <person name="Perkins D.D."/>
            <person name="Kroken S."/>
            <person name="Cogoni C."/>
            <person name="Macino G."/>
            <person name="Catcheside D."/>
            <person name="Li W."/>
            <person name="Pratt R.J."/>
            <person name="Osmani S.A."/>
            <person name="DeSouza C.P."/>
            <person name="Glass L."/>
            <person name="Orbach M.J."/>
            <person name="Berglund J.A."/>
            <person name="Voelker R."/>
            <person name="Yarden O."/>
            <person name="Plamann M."/>
            <person name="Seiler S."/>
            <person name="Dunlap J."/>
            <person name="Radford A."/>
            <person name="Aramayo R."/>
            <person name="Natvig D.O."/>
            <person name="Alex L.A."/>
            <person name="Mannhaupt G."/>
            <person name="Ebbole D.J."/>
            <person name="Freitag M."/>
            <person name="Paulsen I."/>
            <person name="Sachs M.S."/>
            <person name="Lander E.S."/>
            <person name="Nusbaum C."/>
            <person name="Birren B."/>
        </authorList>
    </citation>
    <scope>NUCLEOTIDE SEQUENCE [LARGE SCALE GENOMIC DNA]</scope>
    <source>
        <strain evidence="2">ATCC 24698 / 74-OR23-1A / CBS 708.71 / DSM 1257 / FGSC 987</strain>
    </source>
</reference>
<dbReference type="InParanoid" id="Q1K6J7"/>
<name>Q1K6J7_NEUCR</name>
<keyword evidence="2" id="KW-1185">Reference proteome</keyword>
<dbReference type="EMBL" id="CM002240">
    <property type="protein sequence ID" value="EAA31406.3"/>
    <property type="molecule type" value="Genomic_DNA"/>
</dbReference>